<dbReference type="PANTHER" id="PTHR21716">
    <property type="entry name" value="TRANSMEMBRANE PROTEIN"/>
    <property type="match status" value="1"/>
</dbReference>
<sequence>MDTLKRFFQEEGVKKVLALILLVILLWSIRGLLNLFLMTFIFSYLLNSLQKFLYRTLSNIMPIKEKVITVGMYAIIVFSVVFGLATYINRSAKELVGISHKLTTFNIEKYTNQLNPRVESFLKGLNIEAYTKDMVTTIFHAIPHVSEVSIQVVMAFLLSFFLLLGKREIEHFCSKLESSNVSFLYSYYKYLGINFANTFGKVLQIQILISFINAVLSIISLAILGFHQVIGLGFMMFLFGLIPVVGAIISFIPLAIIAFTLGGVPKVLAVVVMIFVLHAIESYVLNPRLMAHETQLPIFLAFLTLIISEHFLGIWGMLLGIPLLMFLLDLFHIQTHEE</sequence>
<evidence type="ECO:0000256" key="4">
    <source>
        <dbReference type="ARBA" id="ARBA00022989"/>
    </source>
</evidence>
<evidence type="ECO:0000256" key="6">
    <source>
        <dbReference type="SAM" id="Phobius"/>
    </source>
</evidence>
<comment type="caution">
    <text evidence="7">The sequence shown here is derived from an EMBL/GenBank/DDBJ whole genome shotgun (WGS) entry which is preliminary data.</text>
</comment>
<protein>
    <submittedName>
        <fullName evidence="7">AI-2E family transporter</fullName>
    </submittedName>
</protein>
<gene>
    <name evidence="7" type="ORF">NDK43_23365</name>
</gene>
<accession>A0ABT0WEJ8</accession>
<dbReference type="PANTHER" id="PTHR21716:SF62">
    <property type="entry name" value="TRANSPORT PROTEIN YDBI-RELATED"/>
    <property type="match status" value="1"/>
</dbReference>
<dbReference type="EMBL" id="JAMQCR010000002">
    <property type="protein sequence ID" value="MCM2534747.1"/>
    <property type="molecule type" value="Genomic_DNA"/>
</dbReference>
<keyword evidence="8" id="KW-1185">Reference proteome</keyword>
<feature type="transmembrane region" description="Helical" evidence="6">
    <location>
        <begin position="148"/>
        <end position="165"/>
    </location>
</feature>
<evidence type="ECO:0000256" key="5">
    <source>
        <dbReference type="ARBA" id="ARBA00023136"/>
    </source>
</evidence>
<proteinExistence type="inferred from homology"/>
<feature type="transmembrane region" description="Helical" evidence="6">
    <location>
        <begin position="67"/>
        <end position="88"/>
    </location>
</feature>
<dbReference type="InterPro" id="IPR002549">
    <property type="entry name" value="AI-2E-like"/>
</dbReference>
<comment type="subcellular location">
    <subcellularLocation>
        <location evidence="1">Membrane</location>
        <topology evidence="1">Multi-pass membrane protein</topology>
    </subcellularLocation>
</comment>
<evidence type="ECO:0000256" key="3">
    <source>
        <dbReference type="ARBA" id="ARBA00022692"/>
    </source>
</evidence>
<dbReference type="Proteomes" id="UP001523262">
    <property type="component" value="Unassembled WGS sequence"/>
</dbReference>
<keyword evidence="5 6" id="KW-0472">Membrane</keyword>
<feature type="transmembrane region" description="Helical" evidence="6">
    <location>
        <begin position="16"/>
        <end position="46"/>
    </location>
</feature>
<feature type="transmembrane region" description="Helical" evidence="6">
    <location>
        <begin position="267"/>
        <end position="286"/>
    </location>
</feature>
<evidence type="ECO:0000256" key="2">
    <source>
        <dbReference type="ARBA" id="ARBA00009773"/>
    </source>
</evidence>
<feature type="transmembrane region" description="Helical" evidence="6">
    <location>
        <begin position="298"/>
        <end position="328"/>
    </location>
</feature>
<organism evidence="7 8">
    <name type="scientific">Neobacillus pocheonensis</name>
    <dbReference type="NCBI Taxonomy" id="363869"/>
    <lineage>
        <taxon>Bacteria</taxon>
        <taxon>Bacillati</taxon>
        <taxon>Bacillota</taxon>
        <taxon>Bacilli</taxon>
        <taxon>Bacillales</taxon>
        <taxon>Bacillaceae</taxon>
        <taxon>Neobacillus</taxon>
    </lineage>
</organism>
<dbReference type="Pfam" id="PF01594">
    <property type="entry name" value="AI-2E_transport"/>
    <property type="match status" value="1"/>
</dbReference>
<keyword evidence="4 6" id="KW-1133">Transmembrane helix</keyword>
<evidence type="ECO:0000313" key="8">
    <source>
        <dbReference type="Proteomes" id="UP001523262"/>
    </source>
</evidence>
<evidence type="ECO:0000313" key="7">
    <source>
        <dbReference type="EMBL" id="MCM2534747.1"/>
    </source>
</evidence>
<keyword evidence="3 6" id="KW-0812">Transmembrane</keyword>
<feature type="transmembrane region" description="Helical" evidence="6">
    <location>
        <begin position="236"/>
        <end position="260"/>
    </location>
</feature>
<comment type="similarity">
    <text evidence="2">Belongs to the autoinducer-2 exporter (AI-2E) (TC 2.A.86) family.</text>
</comment>
<name>A0ABT0WEJ8_9BACI</name>
<evidence type="ECO:0000256" key="1">
    <source>
        <dbReference type="ARBA" id="ARBA00004141"/>
    </source>
</evidence>
<reference evidence="7 8" key="1">
    <citation type="submission" date="2022-06" db="EMBL/GenBank/DDBJ databases">
        <authorList>
            <person name="Jeon C.O."/>
        </authorList>
    </citation>
    <scope>NUCLEOTIDE SEQUENCE [LARGE SCALE GENOMIC DNA]</scope>
    <source>
        <strain evidence="7 8">KCTC 13943</strain>
    </source>
</reference>
<feature type="transmembrane region" description="Helical" evidence="6">
    <location>
        <begin position="207"/>
        <end position="230"/>
    </location>
</feature>